<dbReference type="SUPFAM" id="SSF54506">
    <property type="entry name" value="Diaminopimelate epimerase-like"/>
    <property type="match status" value="2"/>
</dbReference>
<organism evidence="3 4">
    <name type="scientific">Streptomyces hazeniae</name>
    <dbReference type="NCBI Taxonomy" id="3075538"/>
    <lineage>
        <taxon>Bacteria</taxon>
        <taxon>Bacillati</taxon>
        <taxon>Actinomycetota</taxon>
        <taxon>Actinomycetes</taxon>
        <taxon>Kitasatosporales</taxon>
        <taxon>Streptomycetaceae</taxon>
        <taxon>Streptomyces</taxon>
    </lineage>
</organism>
<dbReference type="Pfam" id="PF04303">
    <property type="entry name" value="PrpF"/>
    <property type="match status" value="1"/>
</dbReference>
<reference evidence="4" key="1">
    <citation type="submission" date="2023-07" db="EMBL/GenBank/DDBJ databases">
        <title>30 novel species of actinomycetes from the DSMZ collection.</title>
        <authorList>
            <person name="Nouioui I."/>
        </authorList>
    </citation>
    <scope>NUCLEOTIDE SEQUENCE [LARGE SCALE GENOMIC DNA]</scope>
    <source>
        <strain evidence="4">DSM 42041</strain>
    </source>
</reference>
<comment type="similarity">
    <text evidence="1">Belongs to the PrpF family.</text>
</comment>
<proteinExistence type="inferred from homology"/>
<name>A0ABU2NPM6_9ACTN</name>
<dbReference type="RefSeq" id="WP_311672066.1">
    <property type="nucleotide sequence ID" value="NZ_JAVREQ010000002.1"/>
</dbReference>
<evidence type="ECO:0000313" key="3">
    <source>
        <dbReference type="EMBL" id="MDT0378173.1"/>
    </source>
</evidence>
<evidence type="ECO:0000313" key="4">
    <source>
        <dbReference type="Proteomes" id="UP001183414"/>
    </source>
</evidence>
<dbReference type="Proteomes" id="UP001183414">
    <property type="component" value="Unassembled WGS sequence"/>
</dbReference>
<accession>A0ABU2NPM6</accession>
<keyword evidence="2" id="KW-0413">Isomerase</keyword>
<dbReference type="InterPro" id="IPR007400">
    <property type="entry name" value="PrpF-like"/>
</dbReference>
<sequence length="388" mass="40563">MRVPAVLMRGGTSRGLFFHERDLPEDHALREAFILAAYGSPDAARRQVDGVGGATSSTSKVAVISDGREQGVDVLYEFGQVAIDRSLIDRRGNCGNLSSGVGPFAVDEGLVVPTDPVTVVRLLNVNTGKLIVAHVPTRDGRFDPVGDFSLPGVPGTGSRIRLDYVDPGGAVTGAVLPTGNPVDDLTVPGVGTVPVSLVDAANPLLFVHWDAFGLNGTEGPDEIDSDPDLLRRLEAVRAHGAVLAGIADTPEQATEEAPSVPKLTLVGKPRDYLTTAGTVQKGSETTVRASMMSMGKVHRAYALTGGICTAVAAAVPGTLVADATADDDGECRIGHPAGVLPLRADVRREGDTWQAAAVTAYRSARRLMEGRVLVPGPWLKNRSTMIAG</sequence>
<dbReference type="EMBL" id="JAVREQ010000002">
    <property type="protein sequence ID" value="MDT0378173.1"/>
    <property type="molecule type" value="Genomic_DNA"/>
</dbReference>
<keyword evidence="4" id="KW-1185">Reference proteome</keyword>
<evidence type="ECO:0000256" key="2">
    <source>
        <dbReference type="ARBA" id="ARBA00023235"/>
    </source>
</evidence>
<dbReference type="PANTHER" id="PTHR43709:SF2">
    <property type="entry name" value="DUF453 DOMAIN PROTEIN (AFU_ORTHOLOGUE AFUA_6G00360)"/>
    <property type="match status" value="1"/>
</dbReference>
<gene>
    <name evidence="3" type="ORF">RM572_05200</name>
</gene>
<protein>
    <submittedName>
        <fullName evidence="3">PrpF domain-containing protein</fullName>
    </submittedName>
</protein>
<dbReference type="Gene3D" id="3.10.310.10">
    <property type="entry name" value="Diaminopimelate Epimerase, Chain A, domain 1"/>
    <property type="match status" value="2"/>
</dbReference>
<comment type="caution">
    <text evidence="3">The sequence shown here is derived from an EMBL/GenBank/DDBJ whole genome shotgun (WGS) entry which is preliminary data.</text>
</comment>
<dbReference type="PANTHER" id="PTHR43709">
    <property type="entry name" value="ACONITATE ISOMERASE-RELATED"/>
    <property type="match status" value="1"/>
</dbReference>
<evidence type="ECO:0000256" key="1">
    <source>
        <dbReference type="ARBA" id="ARBA00007673"/>
    </source>
</evidence>